<feature type="binding site" evidence="9">
    <location>
        <position position="401"/>
    </location>
    <ligand>
        <name>GTP</name>
        <dbReference type="ChEBI" id="CHEBI:37565"/>
    </ligand>
</feature>
<feature type="binding site" evidence="9">
    <location>
        <begin position="279"/>
        <end position="284"/>
    </location>
    <ligand>
        <name>GTP</name>
        <dbReference type="ChEBI" id="CHEBI:37565"/>
    </ligand>
</feature>
<keyword evidence="7 9" id="KW-0464">Manganese</keyword>
<dbReference type="GO" id="GO:0004613">
    <property type="term" value="F:phosphoenolpyruvate carboxykinase (GTP) activity"/>
    <property type="evidence" value="ECO:0007669"/>
    <property type="project" value="UniProtKB-EC"/>
</dbReference>
<dbReference type="Gene3D" id="2.170.8.10">
    <property type="entry name" value="Phosphoenolpyruvate Carboxykinase, domain 2"/>
    <property type="match status" value="1"/>
</dbReference>
<dbReference type="Pfam" id="PF00821">
    <property type="entry name" value="PEPCK_GTP"/>
    <property type="match status" value="1"/>
</dbReference>
<evidence type="ECO:0000256" key="5">
    <source>
        <dbReference type="ARBA" id="ARBA00022793"/>
    </source>
</evidence>
<dbReference type="NCBIfam" id="NF003253">
    <property type="entry name" value="PRK04210.1"/>
    <property type="match status" value="1"/>
</dbReference>
<feature type="binding site" evidence="9">
    <location>
        <position position="305"/>
    </location>
    <ligand>
        <name>Mn(2+)</name>
        <dbReference type="ChEBI" id="CHEBI:29035"/>
    </ligand>
</feature>
<dbReference type="InterPro" id="IPR035077">
    <property type="entry name" value="PEP_carboxykinase_GTP_C"/>
</dbReference>
<feature type="binding site" evidence="9">
    <location>
        <begin position="399"/>
        <end position="401"/>
    </location>
    <ligand>
        <name>substrate</name>
    </ligand>
</feature>
<feature type="binding site" evidence="9">
    <location>
        <position position="236"/>
    </location>
    <ligand>
        <name>Mn(2+)</name>
        <dbReference type="ChEBI" id="CHEBI:29035"/>
    </ligand>
</feature>
<feature type="active site" evidence="9">
    <location>
        <position position="280"/>
    </location>
</feature>
<dbReference type="Gene3D" id="3.90.228.20">
    <property type="match status" value="1"/>
</dbReference>
<comment type="subunit">
    <text evidence="9">Monomer.</text>
</comment>
<evidence type="ECO:0000313" key="13">
    <source>
        <dbReference type="Proteomes" id="UP001246372"/>
    </source>
</evidence>
<feature type="binding site" evidence="9">
    <location>
        <position position="432"/>
    </location>
    <ligand>
        <name>GTP</name>
        <dbReference type="ChEBI" id="CHEBI:37565"/>
    </ligand>
</feature>
<dbReference type="SUPFAM" id="SSF53795">
    <property type="entry name" value="PEP carboxykinase-like"/>
    <property type="match status" value="1"/>
</dbReference>
<comment type="pathway">
    <text evidence="9">Carbohydrate biosynthesis; gluconeogenesis.</text>
</comment>
<reference evidence="12" key="1">
    <citation type="submission" date="2023-09" db="EMBL/GenBank/DDBJ databases">
        <title>Paucibacter sp. APW11 Genome sequencing and assembly.</title>
        <authorList>
            <person name="Kim I."/>
        </authorList>
    </citation>
    <scope>NUCLEOTIDE SEQUENCE</scope>
    <source>
        <strain evidence="12">APW11</strain>
    </source>
</reference>
<sequence length="622" mass="68707">MNQPVMEGLRLNVPAYVKHQRLIAWVAEIAALTQAKDVYWCDGSQDEYDRLCQQLVEAGTFKKLNPAKRPNSFLACSDPSDVARVEDRTYICSQNKEDAGPTNNWMAPAEMRELLQTSDKALFKGAMKGRTLYVVPFSMGPIGSPIAHIGVELSDSPYVAVNMRIMTRMGRAVLDVLGDNGAFVPCVHTVGAPLEAGQADVKWPCNKTKYIVHYPETREIWSYGSGYGGNALLGKKCFALRIASTMGRDQGWLAEHMLILGLTSPEGRKYHFAAAFPSACGKTNFSMLIPPKAFDGWKVTTVGDDIAWIKPGADGRLYAINPEAGYFGVAPGTNTLTNFNCMASLNKDVIFTNVALTDDGDVWWESMTDTPPAHLIDWQGKDWTPEIAKETGAKAAHPNARFTVAATNNPALDPDWNNPAGVPIDGFIFGGRRSTTVPLVTEARDWVEGVYMAATMGSETTAAAAGQQGVVRRDPFAMLPFMGYNMADYFQHWLDLGKKLEATGATLPKIYCVNWFRKGADGKFVWPGYGENMRVLKWMLDRVTGSQSGEEHVFGVTPRYEDINWDGLAFSKEQFEVATRIDKADWTAELKLHDELFTQLAYHLPAELPATKAKIEQRLAAE</sequence>
<proteinExistence type="inferred from homology"/>
<dbReference type="InterPro" id="IPR008209">
    <property type="entry name" value="PEP_carboxykinase_GTP"/>
</dbReference>
<organism evidence="12 13">
    <name type="scientific">Roseateles aquae</name>
    <dbReference type="NCBI Taxonomy" id="3077235"/>
    <lineage>
        <taxon>Bacteria</taxon>
        <taxon>Pseudomonadati</taxon>
        <taxon>Pseudomonadota</taxon>
        <taxon>Betaproteobacteria</taxon>
        <taxon>Burkholderiales</taxon>
        <taxon>Sphaerotilaceae</taxon>
        <taxon>Roseateles</taxon>
    </lineage>
</organism>
<evidence type="ECO:0000256" key="4">
    <source>
        <dbReference type="ARBA" id="ARBA00022741"/>
    </source>
</evidence>
<keyword evidence="6 9" id="KW-0342">GTP-binding</keyword>
<dbReference type="InterPro" id="IPR018091">
    <property type="entry name" value="PEP_carboxykin_GTP_CS"/>
</dbReference>
<evidence type="ECO:0000256" key="9">
    <source>
        <dbReference type="HAMAP-Rule" id="MF_00452"/>
    </source>
</evidence>
<comment type="catalytic activity">
    <reaction evidence="9">
        <text>oxaloacetate + GTP = phosphoenolpyruvate + GDP + CO2</text>
        <dbReference type="Rhea" id="RHEA:10388"/>
        <dbReference type="ChEBI" id="CHEBI:16452"/>
        <dbReference type="ChEBI" id="CHEBI:16526"/>
        <dbReference type="ChEBI" id="CHEBI:37565"/>
        <dbReference type="ChEBI" id="CHEBI:58189"/>
        <dbReference type="ChEBI" id="CHEBI:58702"/>
        <dbReference type="EC" id="4.1.1.32"/>
    </reaction>
</comment>
<keyword evidence="3 9" id="KW-0479">Metal-binding</keyword>
<keyword evidence="2 9" id="KW-0312">Gluconeogenesis</keyword>
<dbReference type="SUPFAM" id="SSF68923">
    <property type="entry name" value="PEP carboxykinase N-terminal domain"/>
    <property type="match status" value="1"/>
</dbReference>
<dbReference type="RefSeq" id="WP_315652823.1">
    <property type="nucleotide sequence ID" value="NZ_JAVXZY010000011.1"/>
</dbReference>
<comment type="caution">
    <text evidence="12">The sequence shown here is derived from an EMBL/GenBank/DDBJ whole genome shotgun (WGS) entry which is preliminary data.</text>
</comment>
<keyword evidence="5 9" id="KW-0210">Decarboxylase</keyword>
<dbReference type="InterPro" id="IPR008210">
    <property type="entry name" value="PEP_carboxykinase_N"/>
</dbReference>
<evidence type="ECO:0000256" key="8">
    <source>
        <dbReference type="ARBA" id="ARBA00023239"/>
    </source>
</evidence>
<name>A0ABU3PII9_9BURK</name>
<dbReference type="PIRSF" id="PIRSF001348">
    <property type="entry name" value="PEP_carboxykinase_GTP"/>
    <property type="match status" value="1"/>
</dbReference>
<dbReference type="PANTHER" id="PTHR11561">
    <property type="entry name" value="PHOSPHOENOLPYRUVATE CARBOXYKINASE"/>
    <property type="match status" value="1"/>
</dbReference>
<feature type="binding site" evidence="9">
    <location>
        <position position="84"/>
    </location>
    <ligand>
        <name>substrate</name>
    </ligand>
</feature>
<keyword evidence="13" id="KW-1185">Reference proteome</keyword>
<comment type="similarity">
    <text evidence="1 9">Belongs to the phosphoenolpyruvate carboxykinase [GTP] family.</text>
</comment>
<evidence type="ECO:0000256" key="3">
    <source>
        <dbReference type="ARBA" id="ARBA00022723"/>
    </source>
</evidence>
<dbReference type="CDD" id="cd00819">
    <property type="entry name" value="PEPCK_GTP"/>
    <property type="match status" value="1"/>
</dbReference>
<dbReference type="EMBL" id="JAVXZY010000011">
    <property type="protein sequence ID" value="MDT9001942.1"/>
    <property type="molecule type" value="Genomic_DNA"/>
</dbReference>
<evidence type="ECO:0000256" key="1">
    <source>
        <dbReference type="ARBA" id="ARBA00005796"/>
    </source>
</evidence>
<keyword evidence="9" id="KW-0963">Cytoplasm</keyword>
<comment type="subcellular location">
    <subcellularLocation>
        <location evidence="9">Cytoplasm</location>
    </subcellularLocation>
</comment>
<evidence type="ECO:0000259" key="11">
    <source>
        <dbReference type="Pfam" id="PF17297"/>
    </source>
</evidence>
<dbReference type="HAMAP" id="MF_00452">
    <property type="entry name" value="PEPCK_GTP"/>
    <property type="match status" value="1"/>
</dbReference>
<dbReference type="InterPro" id="IPR035078">
    <property type="entry name" value="PEP_carboxykinase_GTP_N"/>
</dbReference>
<feature type="binding site" evidence="9">
    <location>
        <begin position="227"/>
        <end position="229"/>
    </location>
    <ligand>
        <name>substrate</name>
    </ligand>
</feature>
<evidence type="ECO:0000256" key="7">
    <source>
        <dbReference type="ARBA" id="ARBA00023211"/>
    </source>
</evidence>
<comment type="function">
    <text evidence="9">Catalyzes the conversion of oxaloacetate (OAA) to phosphoenolpyruvate (PEP), the rate-limiting step in the metabolic pathway that produces glucose from lactate and other precursors derived from the citric acid cycle.</text>
</comment>
<keyword evidence="8 9" id="KW-0456">Lyase</keyword>
<feature type="domain" description="Phosphoenolpyruvate carboxykinase C-terminal P-loop" evidence="10">
    <location>
        <begin position="252"/>
        <end position="618"/>
    </location>
</feature>
<comment type="cofactor">
    <cofactor evidence="9">
        <name>Mn(2+)</name>
        <dbReference type="ChEBI" id="CHEBI:29035"/>
    </cofactor>
    <text evidence="9">Binds 1 Mn(2+) ion per subunit.</text>
</comment>
<dbReference type="Pfam" id="PF17297">
    <property type="entry name" value="PEPCK_N"/>
    <property type="match status" value="1"/>
</dbReference>
<dbReference type="PANTHER" id="PTHR11561:SF0">
    <property type="entry name" value="PHOSPHOENOLPYRUVATE CARBOXYKINASE [GTP]-RELATED"/>
    <property type="match status" value="1"/>
</dbReference>
<dbReference type="PROSITE" id="PS00505">
    <property type="entry name" value="PEPCK_GTP"/>
    <property type="match status" value="1"/>
</dbReference>
<evidence type="ECO:0000256" key="6">
    <source>
        <dbReference type="ARBA" id="ARBA00023134"/>
    </source>
</evidence>
<accession>A0ABU3PII9</accession>
<feature type="binding site" evidence="9">
    <location>
        <position position="256"/>
    </location>
    <ligand>
        <name>Mn(2+)</name>
        <dbReference type="ChEBI" id="CHEBI:29035"/>
    </ligand>
</feature>
<evidence type="ECO:0000256" key="2">
    <source>
        <dbReference type="ARBA" id="ARBA00022432"/>
    </source>
</evidence>
<gene>
    <name evidence="9" type="primary">pckG</name>
    <name evidence="12" type="ORF">RQP53_21880</name>
</gene>
<evidence type="ECO:0000259" key="10">
    <source>
        <dbReference type="Pfam" id="PF00821"/>
    </source>
</evidence>
<dbReference type="Gene3D" id="3.40.449.10">
    <property type="entry name" value="Phosphoenolpyruvate Carboxykinase, domain 1"/>
    <property type="match status" value="1"/>
</dbReference>
<feature type="binding site" evidence="9">
    <location>
        <position position="278"/>
    </location>
    <ligand>
        <name>substrate</name>
    </ligand>
</feature>
<dbReference type="InterPro" id="IPR013035">
    <property type="entry name" value="PEP_carboxykinase_C"/>
</dbReference>
<protein>
    <recommendedName>
        <fullName evidence="9">Phosphoenolpyruvate carboxykinase [GTP]</fullName>
        <shortName evidence="9">PEP carboxykinase</shortName>
        <shortName evidence="9">PEPCK</shortName>
        <ecNumber evidence="9">4.1.1.32</ecNumber>
    </recommendedName>
    <alternativeName>
        <fullName evidence="9">GTP-dependent phosphoenolpyruvate carboxykinase</fullName>
        <shortName evidence="9">GTP-PEPCK</shortName>
    </alternativeName>
</protein>
<dbReference type="EC" id="4.1.1.32" evidence="9"/>
<evidence type="ECO:0000313" key="12">
    <source>
        <dbReference type="EMBL" id="MDT9001942.1"/>
    </source>
</evidence>
<feature type="binding site" evidence="9">
    <location>
        <begin position="529"/>
        <end position="532"/>
    </location>
    <ligand>
        <name>GTP</name>
        <dbReference type="ChEBI" id="CHEBI:37565"/>
    </ligand>
</feature>
<dbReference type="Proteomes" id="UP001246372">
    <property type="component" value="Unassembled WGS sequence"/>
</dbReference>
<feature type="domain" description="Phosphoenolpyruvate carboxykinase GTP-utilising N-terminal" evidence="11">
    <location>
        <begin position="25"/>
        <end position="248"/>
    </location>
</feature>
<keyword evidence="4 9" id="KW-0547">Nucleotide-binding</keyword>